<feature type="compositionally biased region" description="Basic and acidic residues" evidence="1">
    <location>
        <begin position="79"/>
        <end position="88"/>
    </location>
</feature>
<gene>
    <name evidence="2" type="ORF">P4O66_000500</name>
</gene>
<name>A0AAD9DWF4_9TELE</name>
<keyword evidence="3" id="KW-1185">Reference proteome</keyword>
<feature type="region of interest" description="Disordered" evidence="1">
    <location>
        <begin position="79"/>
        <end position="103"/>
    </location>
</feature>
<proteinExistence type="predicted"/>
<evidence type="ECO:0000313" key="3">
    <source>
        <dbReference type="Proteomes" id="UP001239994"/>
    </source>
</evidence>
<evidence type="ECO:0000256" key="1">
    <source>
        <dbReference type="SAM" id="MobiDB-lite"/>
    </source>
</evidence>
<organism evidence="2 3">
    <name type="scientific">Electrophorus voltai</name>
    <dbReference type="NCBI Taxonomy" id="2609070"/>
    <lineage>
        <taxon>Eukaryota</taxon>
        <taxon>Metazoa</taxon>
        <taxon>Chordata</taxon>
        <taxon>Craniata</taxon>
        <taxon>Vertebrata</taxon>
        <taxon>Euteleostomi</taxon>
        <taxon>Actinopterygii</taxon>
        <taxon>Neopterygii</taxon>
        <taxon>Teleostei</taxon>
        <taxon>Ostariophysi</taxon>
        <taxon>Gymnotiformes</taxon>
        <taxon>Gymnotoidei</taxon>
        <taxon>Gymnotidae</taxon>
        <taxon>Electrophorus</taxon>
    </lineage>
</organism>
<evidence type="ECO:0000313" key="2">
    <source>
        <dbReference type="EMBL" id="KAK1797955.1"/>
    </source>
</evidence>
<dbReference type="EMBL" id="JAROKS010000012">
    <property type="protein sequence ID" value="KAK1797955.1"/>
    <property type="molecule type" value="Genomic_DNA"/>
</dbReference>
<reference evidence="2" key="1">
    <citation type="submission" date="2023-03" db="EMBL/GenBank/DDBJ databases">
        <title>Electrophorus voltai genome.</title>
        <authorList>
            <person name="Bian C."/>
        </authorList>
    </citation>
    <scope>NUCLEOTIDE SEQUENCE</scope>
    <source>
        <strain evidence="2">CB-2022</strain>
        <tissue evidence="2">Muscle</tissue>
    </source>
</reference>
<dbReference type="AlphaFoldDB" id="A0AAD9DWF4"/>
<dbReference type="Proteomes" id="UP001239994">
    <property type="component" value="Unassembled WGS sequence"/>
</dbReference>
<accession>A0AAD9DWF4</accession>
<comment type="caution">
    <text evidence="2">The sequence shown here is derived from an EMBL/GenBank/DDBJ whole genome shotgun (WGS) entry which is preliminary data.</text>
</comment>
<protein>
    <submittedName>
        <fullName evidence="2">Uncharacterized protein</fullName>
    </submittedName>
</protein>
<sequence>MRKSPLIYTRQLRRREALLIGQPSNIPLRVSPVAALLTASIAAQEPERAVQKVKNGKKAERTQTSHLVGWWNRDALFPEREPSSRASRDAGGFGESREDRQSGGCCRFLPCVV</sequence>